<keyword evidence="1" id="KW-0812">Transmembrane</keyword>
<protein>
    <submittedName>
        <fullName evidence="2">Uncharacterized protein</fullName>
    </submittedName>
</protein>
<dbReference type="STRING" id="1805238.AUJ23_01265"/>
<proteinExistence type="predicted"/>
<dbReference type="EMBL" id="MNVC01000014">
    <property type="protein sequence ID" value="OIO19931.1"/>
    <property type="molecule type" value="Genomic_DNA"/>
</dbReference>
<sequence>MNKKKEPWQIVAARYCVENSEKGFEEKNLKSYIQSIYSVSDGHVSQFIEEDLQFPLGSKYPRKERGGFWIPSLDLVSKVTDYDELKEARENSKNAFCLSIIAIIISALTLIIQLLQ</sequence>
<gene>
    <name evidence="2" type="ORF">AUJ23_01265</name>
</gene>
<keyword evidence="1" id="KW-1133">Transmembrane helix</keyword>
<name>A0A1J4U9G3_9BACT</name>
<accession>A0A1J4U9G3</accession>
<evidence type="ECO:0000313" key="2">
    <source>
        <dbReference type="EMBL" id="OIO19931.1"/>
    </source>
</evidence>
<organism evidence="2 3">
    <name type="scientific">Candidatus Magasanikbacteria bacterium CG1_02_32_51</name>
    <dbReference type="NCBI Taxonomy" id="1805238"/>
    <lineage>
        <taxon>Bacteria</taxon>
        <taxon>Candidatus Magasanikiibacteriota</taxon>
    </lineage>
</organism>
<evidence type="ECO:0000256" key="1">
    <source>
        <dbReference type="SAM" id="Phobius"/>
    </source>
</evidence>
<keyword evidence="1" id="KW-0472">Membrane</keyword>
<dbReference type="Proteomes" id="UP000181941">
    <property type="component" value="Unassembled WGS sequence"/>
</dbReference>
<evidence type="ECO:0000313" key="3">
    <source>
        <dbReference type="Proteomes" id="UP000181941"/>
    </source>
</evidence>
<feature type="transmembrane region" description="Helical" evidence="1">
    <location>
        <begin position="95"/>
        <end position="115"/>
    </location>
</feature>
<reference evidence="2 3" key="1">
    <citation type="journal article" date="2016" name="Environ. Microbiol.">
        <title>Genomic resolution of a cold subsurface aquifer community provides metabolic insights for novel microbes adapted to high CO concentrations.</title>
        <authorList>
            <person name="Probst A.J."/>
            <person name="Castelle C.J."/>
            <person name="Singh A."/>
            <person name="Brown C.T."/>
            <person name="Anantharaman K."/>
            <person name="Sharon I."/>
            <person name="Hug L.A."/>
            <person name="Burstein D."/>
            <person name="Emerson J.B."/>
            <person name="Thomas B.C."/>
            <person name="Banfield J.F."/>
        </authorList>
    </citation>
    <scope>NUCLEOTIDE SEQUENCE [LARGE SCALE GENOMIC DNA]</scope>
    <source>
        <strain evidence="2">CG1_02_32_51</strain>
    </source>
</reference>
<dbReference type="AlphaFoldDB" id="A0A1J4U9G3"/>
<comment type="caution">
    <text evidence="2">The sequence shown here is derived from an EMBL/GenBank/DDBJ whole genome shotgun (WGS) entry which is preliminary data.</text>
</comment>